<dbReference type="PANTHER" id="PTHR43777">
    <property type="entry name" value="MOLYBDENUM COFACTOR CYTIDYLYLTRANSFERASE"/>
    <property type="match status" value="1"/>
</dbReference>
<dbReference type="CDD" id="cd04182">
    <property type="entry name" value="GT_2_like_f"/>
    <property type="match status" value="1"/>
</dbReference>
<dbReference type="eggNOG" id="COG2068">
    <property type="taxonomic scope" value="Bacteria"/>
</dbReference>
<comment type="caution">
    <text evidence="2">The sequence shown here is derived from an EMBL/GenBank/DDBJ whole genome shotgun (WGS) entry which is preliminary data.</text>
</comment>
<keyword evidence="2" id="KW-0378">Hydrolase</keyword>
<accession>S7UUP7</accession>
<dbReference type="Proteomes" id="UP000014977">
    <property type="component" value="Unassembled WGS sequence"/>
</dbReference>
<dbReference type="STRING" id="897.B2D07_07445"/>
<gene>
    <name evidence="2" type="ORF">dsmv_2990</name>
</gene>
<keyword evidence="3" id="KW-1185">Reference proteome</keyword>
<dbReference type="GO" id="GO:0016787">
    <property type="term" value="F:hydrolase activity"/>
    <property type="evidence" value="ECO:0007669"/>
    <property type="project" value="UniProtKB-KW"/>
</dbReference>
<dbReference type="InterPro" id="IPR025877">
    <property type="entry name" value="MobA-like_NTP_Trfase"/>
</dbReference>
<dbReference type="NCBIfam" id="NF045665">
    <property type="entry name" value="NTPtran_DVU1551"/>
    <property type="match status" value="1"/>
</dbReference>
<organism evidence="2 3">
    <name type="scientific">Desulfococcus multivorans DSM 2059</name>
    <dbReference type="NCBI Taxonomy" id="1121405"/>
    <lineage>
        <taxon>Bacteria</taxon>
        <taxon>Pseudomonadati</taxon>
        <taxon>Thermodesulfobacteriota</taxon>
        <taxon>Desulfobacteria</taxon>
        <taxon>Desulfobacterales</taxon>
        <taxon>Desulfococcaceae</taxon>
        <taxon>Desulfococcus</taxon>
    </lineage>
</organism>
<feature type="domain" description="HD/PDEase" evidence="1">
    <location>
        <begin position="228"/>
        <end position="342"/>
    </location>
</feature>
<dbReference type="RefSeq" id="WP_020878057.1">
    <property type="nucleotide sequence ID" value="NZ_ATHJ01000099.1"/>
</dbReference>
<dbReference type="GO" id="GO:0016779">
    <property type="term" value="F:nucleotidyltransferase activity"/>
    <property type="evidence" value="ECO:0007669"/>
    <property type="project" value="UniProtKB-ARBA"/>
</dbReference>
<protein>
    <submittedName>
        <fullName evidence="2">Metal dependent phosphohydrolase</fullName>
    </submittedName>
</protein>
<dbReference type="Pfam" id="PF12804">
    <property type="entry name" value="NTP_transf_3"/>
    <property type="match status" value="1"/>
</dbReference>
<dbReference type="InterPro" id="IPR006674">
    <property type="entry name" value="HD_domain"/>
</dbReference>
<dbReference type="InterPro" id="IPR029044">
    <property type="entry name" value="Nucleotide-diphossugar_trans"/>
</dbReference>
<dbReference type="Pfam" id="PF01966">
    <property type="entry name" value="HD"/>
    <property type="match status" value="1"/>
</dbReference>
<evidence type="ECO:0000259" key="1">
    <source>
        <dbReference type="SMART" id="SM00471"/>
    </source>
</evidence>
<evidence type="ECO:0000313" key="2">
    <source>
        <dbReference type="EMBL" id="EPR37779.1"/>
    </source>
</evidence>
<dbReference type="InterPro" id="IPR003607">
    <property type="entry name" value="HD/PDEase_dom"/>
</dbReference>
<dbReference type="Gene3D" id="1.10.3210.10">
    <property type="entry name" value="Hypothetical protein af1432"/>
    <property type="match status" value="1"/>
</dbReference>
<name>S7UUP7_DESML</name>
<sequence length="402" mass="43298">MTAPGPAAVILAAGKSTRMGRDKPLLPLADRTVVERVIGLFQTAGIADIRVVVGHHRERLVPVVRKAGAWAVFNPDFQDGMFTSVLAGLATLDPVCPGVMVLPVDVPLIRPSTILRLVDTWQSTTQNGGVQGDAGRTILHPTFQGRRGHPPLIGGRHIADILKWHGNGGLRTYLAMWPAAREIPVADRFILMDMDTPEDYEGIARNCLGYDVPSAEECRALMVDVLAVAPPVWAHCRAVADVAVTLGHALNQAEGAGPAGGLLSLDLIRAAALVHDLAREQPDHAHAGAACLRAMGFPAVADIVAVHMALPPGREDTPGEAEVVFLADKLVAEDIRVTLEERFQRRMARFADRPASSASAARRFGQASAVREAIEKRTGLPVESILGERRFRRSHSDYLCLF</sequence>
<proteinExistence type="predicted"/>
<dbReference type="PATRIC" id="fig|1121405.3.peg.3069"/>
<reference evidence="2 3" key="1">
    <citation type="journal article" date="2013" name="Genome Announc.">
        <title>Draft genome sequences for three mercury-methylating, sulfate-reducing bacteria.</title>
        <authorList>
            <person name="Brown S.D."/>
            <person name="Hurt R.A.Jr."/>
            <person name="Gilmour C.C."/>
            <person name="Elias D.A."/>
        </authorList>
    </citation>
    <scope>NUCLEOTIDE SEQUENCE [LARGE SCALE GENOMIC DNA]</scope>
    <source>
        <strain evidence="2 3">DSM 2059</strain>
    </source>
</reference>
<dbReference type="Gene3D" id="3.90.550.10">
    <property type="entry name" value="Spore Coat Polysaccharide Biosynthesis Protein SpsA, Chain A"/>
    <property type="match status" value="1"/>
</dbReference>
<dbReference type="AlphaFoldDB" id="S7UUP7"/>
<dbReference type="PANTHER" id="PTHR43777:SF1">
    <property type="entry name" value="MOLYBDENUM COFACTOR CYTIDYLYLTRANSFERASE"/>
    <property type="match status" value="1"/>
</dbReference>
<dbReference type="SUPFAM" id="SSF109604">
    <property type="entry name" value="HD-domain/PDEase-like"/>
    <property type="match status" value="1"/>
</dbReference>
<dbReference type="CDD" id="cd00077">
    <property type="entry name" value="HDc"/>
    <property type="match status" value="1"/>
</dbReference>
<dbReference type="EMBL" id="ATHJ01000099">
    <property type="protein sequence ID" value="EPR37779.1"/>
    <property type="molecule type" value="Genomic_DNA"/>
</dbReference>
<dbReference type="SMART" id="SM00471">
    <property type="entry name" value="HDc"/>
    <property type="match status" value="1"/>
</dbReference>
<dbReference type="InterPro" id="IPR054703">
    <property type="entry name" value="Mop-rel"/>
</dbReference>
<dbReference type="SUPFAM" id="SSF53448">
    <property type="entry name" value="Nucleotide-diphospho-sugar transferases"/>
    <property type="match status" value="1"/>
</dbReference>
<evidence type="ECO:0000313" key="3">
    <source>
        <dbReference type="Proteomes" id="UP000014977"/>
    </source>
</evidence>
<dbReference type="OrthoDB" id="9779263at2"/>